<evidence type="ECO:0000313" key="1">
    <source>
        <dbReference type="EMBL" id="JAH54677.1"/>
    </source>
</evidence>
<dbReference type="EMBL" id="GBXM01053900">
    <property type="protein sequence ID" value="JAH54677.1"/>
    <property type="molecule type" value="Transcribed_RNA"/>
</dbReference>
<dbReference type="AlphaFoldDB" id="A0A0E9TMH3"/>
<reference evidence="1" key="1">
    <citation type="submission" date="2014-11" db="EMBL/GenBank/DDBJ databases">
        <authorList>
            <person name="Amaro Gonzalez C."/>
        </authorList>
    </citation>
    <scope>NUCLEOTIDE SEQUENCE</scope>
</reference>
<name>A0A0E9TMH3_ANGAN</name>
<sequence>MINHVCTVTVFIFSYNVITLVKEHIWALDLTTGLGPY</sequence>
<reference evidence="1" key="2">
    <citation type="journal article" date="2015" name="Fish Shellfish Immunol.">
        <title>Early steps in the European eel (Anguilla anguilla)-Vibrio vulnificus interaction in the gills: Role of the RtxA13 toxin.</title>
        <authorList>
            <person name="Callol A."/>
            <person name="Pajuelo D."/>
            <person name="Ebbesson L."/>
            <person name="Teles M."/>
            <person name="MacKenzie S."/>
            <person name="Amaro C."/>
        </authorList>
    </citation>
    <scope>NUCLEOTIDE SEQUENCE</scope>
</reference>
<organism evidence="1">
    <name type="scientific">Anguilla anguilla</name>
    <name type="common">European freshwater eel</name>
    <name type="synonym">Muraena anguilla</name>
    <dbReference type="NCBI Taxonomy" id="7936"/>
    <lineage>
        <taxon>Eukaryota</taxon>
        <taxon>Metazoa</taxon>
        <taxon>Chordata</taxon>
        <taxon>Craniata</taxon>
        <taxon>Vertebrata</taxon>
        <taxon>Euteleostomi</taxon>
        <taxon>Actinopterygii</taxon>
        <taxon>Neopterygii</taxon>
        <taxon>Teleostei</taxon>
        <taxon>Anguilliformes</taxon>
        <taxon>Anguillidae</taxon>
        <taxon>Anguilla</taxon>
    </lineage>
</organism>
<protein>
    <submittedName>
        <fullName evidence="1">Uncharacterized protein</fullName>
    </submittedName>
</protein>
<accession>A0A0E9TMH3</accession>
<proteinExistence type="predicted"/>